<dbReference type="EMBL" id="MU855367">
    <property type="protein sequence ID" value="KAK3905200.1"/>
    <property type="molecule type" value="Genomic_DNA"/>
</dbReference>
<accession>A0AAN6MQE8</accession>
<evidence type="ECO:0000256" key="1">
    <source>
        <dbReference type="SAM" id="MobiDB-lite"/>
    </source>
</evidence>
<evidence type="ECO:0000313" key="2">
    <source>
        <dbReference type="EMBL" id="KAK3905200.1"/>
    </source>
</evidence>
<organism evidence="2 3">
    <name type="scientific">Staphylotrichum tortipilum</name>
    <dbReference type="NCBI Taxonomy" id="2831512"/>
    <lineage>
        <taxon>Eukaryota</taxon>
        <taxon>Fungi</taxon>
        <taxon>Dikarya</taxon>
        <taxon>Ascomycota</taxon>
        <taxon>Pezizomycotina</taxon>
        <taxon>Sordariomycetes</taxon>
        <taxon>Sordariomycetidae</taxon>
        <taxon>Sordariales</taxon>
        <taxon>Chaetomiaceae</taxon>
        <taxon>Staphylotrichum</taxon>
    </lineage>
</organism>
<dbReference type="CDD" id="cd03062">
    <property type="entry name" value="TRX_Fd_Sucrase"/>
    <property type="match status" value="1"/>
</dbReference>
<dbReference type="PANTHER" id="PTHR31902">
    <property type="entry name" value="ACTIN PATCHES DISTAL PROTEIN 1"/>
    <property type="match status" value="1"/>
</dbReference>
<feature type="compositionally biased region" description="Basic and acidic residues" evidence="1">
    <location>
        <begin position="283"/>
        <end position="304"/>
    </location>
</feature>
<feature type="region of interest" description="Disordered" evidence="1">
    <location>
        <begin position="282"/>
        <end position="307"/>
    </location>
</feature>
<keyword evidence="3" id="KW-1185">Reference proteome</keyword>
<dbReference type="InterPro" id="IPR009737">
    <property type="entry name" value="Aim32/Apd1-like"/>
</dbReference>
<dbReference type="Pfam" id="PF06999">
    <property type="entry name" value="Suc_Fer-like"/>
    <property type="match status" value="1"/>
</dbReference>
<reference evidence="2" key="2">
    <citation type="submission" date="2023-05" db="EMBL/GenBank/DDBJ databases">
        <authorList>
            <consortium name="Lawrence Berkeley National Laboratory"/>
            <person name="Steindorff A."/>
            <person name="Hensen N."/>
            <person name="Bonometti L."/>
            <person name="Westerberg I."/>
            <person name="Brannstrom I.O."/>
            <person name="Guillou S."/>
            <person name="Cros-Aarteil S."/>
            <person name="Calhoun S."/>
            <person name="Haridas S."/>
            <person name="Kuo A."/>
            <person name="Mondo S."/>
            <person name="Pangilinan J."/>
            <person name="Riley R."/>
            <person name="Labutti K."/>
            <person name="Andreopoulos B."/>
            <person name="Lipzen A."/>
            <person name="Chen C."/>
            <person name="Yanf M."/>
            <person name="Daum C."/>
            <person name="Ng V."/>
            <person name="Clum A."/>
            <person name="Ohm R."/>
            <person name="Martin F."/>
            <person name="Silar P."/>
            <person name="Natvig D."/>
            <person name="Lalanne C."/>
            <person name="Gautier V."/>
            <person name="Ament-Velasquez S.L."/>
            <person name="Kruys A."/>
            <person name="Hutchinson M.I."/>
            <person name="Powell A.J."/>
            <person name="Barry K."/>
            <person name="Miller A.N."/>
            <person name="Grigoriev I.V."/>
            <person name="Debuchy R."/>
            <person name="Gladieux P."/>
            <person name="Thoren M.H."/>
            <person name="Johannesson H."/>
        </authorList>
    </citation>
    <scope>NUCLEOTIDE SEQUENCE</scope>
    <source>
        <strain evidence="2">CBS 103.79</strain>
    </source>
</reference>
<evidence type="ECO:0000313" key="3">
    <source>
        <dbReference type="Proteomes" id="UP001303889"/>
    </source>
</evidence>
<dbReference type="AlphaFoldDB" id="A0AAN6MQE8"/>
<dbReference type="PANTHER" id="PTHR31902:SF14">
    <property type="entry name" value="ACTIN PATCHES DISTAL PROTEIN 1"/>
    <property type="match status" value="1"/>
</dbReference>
<dbReference type="Gene3D" id="3.40.30.10">
    <property type="entry name" value="Glutaredoxin"/>
    <property type="match status" value="1"/>
</dbReference>
<gene>
    <name evidence="2" type="ORF">C8A05DRAFT_12968</name>
</gene>
<reference evidence="2" key="1">
    <citation type="journal article" date="2023" name="Mol. Phylogenet. Evol.">
        <title>Genome-scale phylogeny and comparative genomics of the fungal order Sordariales.</title>
        <authorList>
            <person name="Hensen N."/>
            <person name="Bonometti L."/>
            <person name="Westerberg I."/>
            <person name="Brannstrom I.O."/>
            <person name="Guillou S."/>
            <person name="Cros-Aarteil S."/>
            <person name="Calhoun S."/>
            <person name="Haridas S."/>
            <person name="Kuo A."/>
            <person name="Mondo S."/>
            <person name="Pangilinan J."/>
            <person name="Riley R."/>
            <person name="LaButti K."/>
            <person name="Andreopoulos B."/>
            <person name="Lipzen A."/>
            <person name="Chen C."/>
            <person name="Yan M."/>
            <person name="Daum C."/>
            <person name="Ng V."/>
            <person name="Clum A."/>
            <person name="Steindorff A."/>
            <person name="Ohm R.A."/>
            <person name="Martin F."/>
            <person name="Silar P."/>
            <person name="Natvig D.O."/>
            <person name="Lalanne C."/>
            <person name="Gautier V."/>
            <person name="Ament-Velasquez S.L."/>
            <person name="Kruys A."/>
            <person name="Hutchinson M.I."/>
            <person name="Powell A.J."/>
            <person name="Barry K."/>
            <person name="Miller A.N."/>
            <person name="Grigoriev I.V."/>
            <person name="Debuchy R."/>
            <person name="Gladieux P."/>
            <person name="Hiltunen Thoren M."/>
            <person name="Johannesson H."/>
        </authorList>
    </citation>
    <scope>NUCLEOTIDE SEQUENCE</scope>
    <source>
        <strain evidence="2">CBS 103.79</strain>
    </source>
</reference>
<proteinExistence type="predicted"/>
<protein>
    <submittedName>
        <fullName evidence="2">Sucrase/ferredoxin-like-domain-containing protein</fullName>
    </submittedName>
</protein>
<name>A0AAN6MQE8_9PEZI</name>
<comment type="caution">
    <text evidence="2">The sequence shown here is derived from an EMBL/GenBank/DDBJ whole genome shotgun (WGS) entry which is preliminary data.</text>
</comment>
<sequence>MAATLKSLINSAKALAIGNSGSKASLQELFPAVDKAVDGEDCDRDCATCSIEYPKGFKIEESDELYGFVKGWSTHVLVATGKTDWVRDVADEKGSVMQAIAGAKAPTNGRLLLSASNMPTPHHTTSYSEPTTVLLLPAFTLIENVTPATVPTLINAIVSNAPTTTSPLLPLAIPPSLEAPLPEGTPAALKDLTTRPSPHSALILLCSQRTRDARCGQSAPLLRRELQRHLQPLGLYRDLDDERPGGVGIYFISHVGGHKYSANMMVYRRRNAFGQDAVVVNQEEGKEGEGEEAKEGEEEKKAEEEGGDVGATQCIWLARVRPEDCEGIVKFTVLKGKVVKPERQLRGGFDRGRGLLSW</sequence>
<dbReference type="Proteomes" id="UP001303889">
    <property type="component" value="Unassembled WGS sequence"/>
</dbReference>